<keyword evidence="1" id="KW-1133">Transmembrane helix</keyword>
<dbReference type="PANTHER" id="PTHR43229:SF2">
    <property type="entry name" value="NODULATION PROTEIN J"/>
    <property type="match status" value="1"/>
</dbReference>
<proteinExistence type="predicted"/>
<dbReference type="Proteomes" id="UP001060112">
    <property type="component" value="Chromosome"/>
</dbReference>
<keyword evidence="1" id="KW-0812">Transmembrane</keyword>
<evidence type="ECO:0000256" key="1">
    <source>
        <dbReference type="SAM" id="Phobius"/>
    </source>
</evidence>
<evidence type="ECO:0000313" key="2">
    <source>
        <dbReference type="EMBL" id="UTY39152.1"/>
    </source>
</evidence>
<name>A0ABY5I5C5_9FIRM</name>
<gene>
    <name evidence="2" type="ORF">NMU03_16560</name>
</gene>
<protein>
    <recommendedName>
        <fullName evidence="4">ABC-2 type transport system permease protein</fullName>
    </recommendedName>
</protein>
<accession>A0ABY5I5C5</accession>
<evidence type="ECO:0008006" key="4">
    <source>
        <dbReference type="Google" id="ProtNLM"/>
    </source>
</evidence>
<dbReference type="RefSeq" id="WP_290140063.1">
    <property type="nucleotide sequence ID" value="NZ_CP101620.1"/>
</dbReference>
<evidence type="ECO:0000313" key="3">
    <source>
        <dbReference type="Proteomes" id="UP001060112"/>
    </source>
</evidence>
<sequence length="106" mass="12095">MIGTLIGFMTGIYVPIGSLPEALQWLIKLFPTSHGAALLRQIMMETSMSTCFQNVSDVFVTNFQETFGVFYSFGHVTLSSFSNILYMIIFTFLFLGMTFYFVKRKD</sequence>
<dbReference type="InterPro" id="IPR051784">
    <property type="entry name" value="Nod_factor_ABC_transporter"/>
</dbReference>
<reference evidence="2" key="1">
    <citation type="submission" date="2022-07" db="EMBL/GenBank/DDBJ databases">
        <title>Faecal culturing of patients with breast cancer.</title>
        <authorList>
            <person name="Teng N.M.Y."/>
            <person name="Kiu R."/>
            <person name="Evans R."/>
            <person name="Baker D.J."/>
            <person name="Zenner C."/>
            <person name="Robinson S.D."/>
            <person name="Hall L.J."/>
        </authorList>
    </citation>
    <scope>NUCLEOTIDE SEQUENCE</scope>
    <source>
        <strain evidence="2">LH1062</strain>
    </source>
</reference>
<organism evidence="2 3">
    <name type="scientific">Allocoprobacillus halotolerans</name>
    <dbReference type="NCBI Taxonomy" id="2944914"/>
    <lineage>
        <taxon>Bacteria</taxon>
        <taxon>Bacillati</taxon>
        <taxon>Bacillota</taxon>
        <taxon>Erysipelotrichia</taxon>
        <taxon>Erysipelotrichales</taxon>
        <taxon>Erysipelotrichaceae</taxon>
        <taxon>Allocoprobacillus</taxon>
    </lineage>
</organism>
<keyword evidence="1" id="KW-0472">Membrane</keyword>
<keyword evidence="3" id="KW-1185">Reference proteome</keyword>
<feature type="transmembrane region" description="Helical" evidence="1">
    <location>
        <begin position="84"/>
        <end position="102"/>
    </location>
</feature>
<dbReference type="PANTHER" id="PTHR43229">
    <property type="entry name" value="NODULATION PROTEIN J"/>
    <property type="match status" value="1"/>
</dbReference>
<dbReference type="EMBL" id="CP101620">
    <property type="protein sequence ID" value="UTY39152.1"/>
    <property type="molecule type" value="Genomic_DNA"/>
</dbReference>